<dbReference type="CDD" id="cd22363">
    <property type="entry name" value="tRNA-intron_lyase_C"/>
    <property type="match status" value="2"/>
</dbReference>
<dbReference type="KEGG" id="mthe:MSTHC_0829"/>
<dbReference type="NCBIfam" id="NF006795">
    <property type="entry name" value="PRK09300.1-3"/>
    <property type="match status" value="1"/>
</dbReference>
<evidence type="ECO:0000259" key="5">
    <source>
        <dbReference type="Pfam" id="PF01974"/>
    </source>
</evidence>
<keyword evidence="7" id="KW-0255">Endonuclease</keyword>
<dbReference type="Gene3D" id="3.40.1170.20">
    <property type="entry name" value="tRNA intron endonuclease, N-terminal domain"/>
    <property type="match status" value="1"/>
</dbReference>
<dbReference type="Gene3D" id="3.40.1350.150">
    <property type="match status" value="1"/>
</dbReference>
<feature type="domain" description="tRNA intron endonuclease catalytic" evidence="5">
    <location>
        <begin position="256"/>
        <end position="342"/>
    </location>
</feature>
<dbReference type="InterPro" id="IPR006676">
    <property type="entry name" value="tRNA_splic"/>
</dbReference>
<dbReference type="NCBIfam" id="TIGR00324">
    <property type="entry name" value="endA"/>
    <property type="match status" value="2"/>
</dbReference>
<dbReference type="FunFam" id="3.40.1350.10:FF:000006">
    <property type="entry name" value="tRNA-splicing endonuclease"/>
    <property type="match status" value="1"/>
</dbReference>
<dbReference type="RefSeq" id="WP_048168150.1">
    <property type="nucleotide sequence ID" value="NZ_CP009502.1"/>
</dbReference>
<dbReference type="Pfam" id="PF01974">
    <property type="entry name" value="tRNA_int_endo"/>
    <property type="match status" value="2"/>
</dbReference>
<dbReference type="GeneID" id="41602137"/>
<evidence type="ECO:0000256" key="4">
    <source>
        <dbReference type="HAMAP-Rule" id="MF_01834"/>
    </source>
</evidence>
<evidence type="ECO:0000256" key="2">
    <source>
        <dbReference type="ARBA" id="ARBA00023239"/>
    </source>
</evidence>
<evidence type="ECO:0000256" key="3">
    <source>
        <dbReference type="ARBA" id="ARBA00024798"/>
    </source>
</evidence>
<feature type="active site" evidence="4">
    <location>
        <position position="328"/>
    </location>
</feature>
<dbReference type="EMBL" id="CP009502">
    <property type="protein sequence ID" value="AKB15147.1"/>
    <property type="molecule type" value="Genomic_DNA"/>
</dbReference>
<dbReference type="PATRIC" id="fig|1434121.4.peg.1057"/>
<dbReference type="InterPro" id="IPR006677">
    <property type="entry name" value="tRNA_intron_Endonuc_cat-like"/>
</dbReference>
<keyword evidence="7" id="KW-0540">Nuclease</keyword>
<comment type="similarity">
    <text evidence="4">Belongs to the tRNA-intron endonuclease family. Archaeal long subfamily.</text>
</comment>
<protein>
    <recommendedName>
        <fullName evidence="4">tRNA-splicing endonuclease</fullName>
        <ecNumber evidence="4">4.6.1.16</ecNumber>
    </recommendedName>
    <alternativeName>
        <fullName evidence="4">tRNA-intron endonuclease</fullName>
    </alternativeName>
</protein>
<dbReference type="GO" id="GO:0006388">
    <property type="term" value="P:tRNA splicing, via endonucleolytic cleavage and ligation"/>
    <property type="evidence" value="ECO:0007669"/>
    <property type="project" value="UniProtKB-UniRule"/>
</dbReference>
<dbReference type="HOGENOM" id="CLU_791347_0_0_2"/>
<gene>
    <name evidence="4" type="primary">endA</name>
    <name evidence="7" type="ORF">MSTHC_0829</name>
</gene>
<dbReference type="AlphaFoldDB" id="A0A0E3L0B3"/>
<reference evidence="7 8" key="1">
    <citation type="submission" date="2014-07" db="EMBL/GenBank/DDBJ databases">
        <title>Methanogenic archaea and the global carbon cycle.</title>
        <authorList>
            <person name="Henriksen J.R."/>
            <person name="Luke J."/>
            <person name="Reinhart S."/>
            <person name="Benedict M.N."/>
            <person name="Youngblut N.D."/>
            <person name="Metcalf M.E."/>
            <person name="Whitaker R.J."/>
            <person name="Metcalf W.W."/>
        </authorList>
    </citation>
    <scope>NUCLEOTIDE SEQUENCE [LARGE SCALE GENOMIC DNA]</scope>
    <source>
        <strain evidence="7 8">CHTI-55</strain>
    </source>
</reference>
<keyword evidence="2 4" id="KW-0456">Lyase</keyword>
<dbReference type="InterPro" id="IPR036167">
    <property type="entry name" value="tRNA_intron_Endo_cat-like_sf"/>
</dbReference>
<dbReference type="InterPro" id="IPR023516">
    <property type="entry name" value="tRNA_splic_arch_long"/>
</dbReference>
<comment type="subunit">
    <text evidence="4">Homodimer.</text>
</comment>
<comment type="function">
    <text evidence="3">Endonuclease that removes tRNA introns. Cleaves pre-tRNA at the 5'- and 3'-splice sites to release the intron. The products are an intron and two tRNA half-molecules bearing 2',3' cyclic phosphate and 5'-OH termini. Recognizes a pseudosymmetric substrate in which 2 bulged loops of 3 bases are separated by a stem of 4 bp.</text>
</comment>
<dbReference type="SUPFAM" id="SSF55267">
    <property type="entry name" value="tRNA-intron endonuclease N-terminal domain-like"/>
    <property type="match status" value="2"/>
</dbReference>
<dbReference type="SUPFAM" id="SSF53032">
    <property type="entry name" value="tRNA-intron endonuclease catalytic domain-like"/>
    <property type="match status" value="2"/>
</dbReference>
<feature type="active site" evidence="4">
    <location>
        <position position="286"/>
    </location>
</feature>
<evidence type="ECO:0000313" key="7">
    <source>
        <dbReference type="EMBL" id="AKB15147.1"/>
    </source>
</evidence>
<dbReference type="EC" id="4.6.1.16" evidence="4"/>
<comment type="function">
    <text evidence="4">Endonuclease that removes tRNA introns. Cleaves pre-tRNA at the 5' and 3' splice sites to release the intron. The products are an intron and two tRNA half-molecules bearing 2',3' cyclic phosphate and 5'-OH termini. Recognizes a pseudosymmetric substrate in which 2 bulged loops of 3 bases are separated by a stem of 4 bp.</text>
</comment>
<dbReference type="InterPro" id="IPR036740">
    <property type="entry name" value="tRNA_intron_Endonuc_N_sf"/>
</dbReference>
<dbReference type="Pfam" id="PF02778">
    <property type="entry name" value="tRNA_int_endo_N"/>
    <property type="match status" value="2"/>
</dbReference>
<feature type="domain" description="tRNA intron endonuclease N-terminal" evidence="6">
    <location>
        <begin position="181"/>
        <end position="245"/>
    </location>
</feature>
<dbReference type="GO" id="GO:0000213">
    <property type="term" value="F:tRNA-intron lyase activity"/>
    <property type="evidence" value="ECO:0007669"/>
    <property type="project" value="UniProtKB-UniRule"/>
</dbReference>
<dbReference type="PANTHER" id="PTHR21227">
    <property type="entry name" value="TRNA-SPLICING ENDONUCLEASE SUBUNIT SEN2"/>
    <property type="match status" value="1"/>
</dbReference>
<name>A0A0E3L0B3_METTE</name>
<dbReference type="GO" id="GO:0005737">
    <property type="term" value="C:cytoplasm"/>
    <property type="evidence" value="ECO:0007669"/>
    <property type="project" value="TreeGrafter"/>
</dbReference>
<accession>A0A0E3L0B3</accession>
<feature type="active site" evidence="4">
    <location>
        <position position="297"/>
    </location>
</feature>
<evidence type="ECO:0000259" key="6">
    <source>
        <dbReference type="Pfam" id="PF02778"/>
    </source>
</evidence>
<dbReference type="Gene3D" id="3.40.1350.10">
    <property type="match status" value="1"/>
</dbReference>
<evidence type="ECO:0000313" key="8">
    <source>
        <dbReference type="Proteomes" id="UP000056925"/>
    </source>
</evidence>
<keyword evidence="7" id="KW-0378">Hydrolase</keyword>
<dbReference type="InterPro" id="IPR006678">
    <property type="entry name" value="tRNA_intron_Endonuc_N"/>
</dbReference>
<dbReference type="GO" id="GO:0003676">
    <property type="term" value="F:nucleic acid binding"/>
    <property type="evidence" value="ECO:0007669"/>
    <property type="project" value="InterPro"/>
</dbReference>
<dbReference type="InterPro" id="IPR011856">
    <property type="entry name" value="tRNA_endonuc-like_dom_sf"/>
</dbReference>
<feature type="domain" description="tRNA intron endonuclease catalytic" evidence="5">
    <location>
        <begin position="75"/>
        <end position="158"/>
    </location>
</feature>
<sequence length="350" mass="40163">MRTQLKGDRVLAGKEAVTELYKTGYFGRLKGDGLELSLVEAAFLLSRGKLEIELEGTLLDFRTFFEQASLRQPNFELKYIVYKDLKERGYYVQPSAVDFRVYPRGSHPGKSAAKIFVHVQSERQLLPVKLLQDSVASAENVHKQFILAVVDEESDLTFYEVKTKVPEGEMPEPYPAVKTDATFLEDRVIVWDARISEILYSKGFYGKMLDSERLQLSLVESLYLFSRGVITIRDRKGKVLSFDEFTEKASKIESSFMRKYSVYKNLRDSGHVVKTGFKFGTNFRVYRKVESVEKIPHSEYLVNVIPADFEFKLPVMSGAVRLANSVRKTMLFAIEKGEEVKYLDISRTKM</sequence>
<feature type="domain" description="tRNA intron endonuclease N-terminal" evidence="6">
    <location>
        <begin position="1"/>
        <end position="65"/>
    </location>
</feature>
<dbReference type="PANTHER" id="PTHR21227:SF0">
    <property type="entry name" value="TRNA-SPLICING ENDONUCLEASE SUBUNIT SEN2"/>
    <property type="match status" value="1"/>
</dbReference>
<keyword evidence="1 4" id="KW-0819">tRNA processing</keyword>
<dbReference type="HAMAP" id="MF_01834">
    <property type="entry name" value="EndA_long"/>
    <property type="match status" value="1"/>
</dbReference>
<dbReference type="Proteomes" id="UP000056925">
    <property type="component" value="Chromosome"/>
</dbReference>
<evidence type="ECO:0000256" key="1">
    <source>
        <dbReference type="ARBA" id="ARBA00022694"/>
    </source>
</evidence>
<organism evidence="7 8">
    <name type="scientific">Methanosarcina thermophila CHTI-55</name>
    <dbReference type="NCBI Taxonomy" id="1434121"/>
    <lineage>
        <taxon>Archaea</taxon>
        <taxon>Methanobacteriati</taxon>
        <taxon>Methanobacteriota</taxon>
        <taxon>Stenosarchaea group</taxon>
        <taxon>Methanomicrobia</taxon>
        <taxon>Methanosarcinales</taxon>
        <taxon>Methanosarcinaceae</taxon>
        <taxon>Methanosarcina</taxon>
    </lineage>
</organism>
<comment type="catalytic activity">
    <reaction evidence="4">
        <text>pretRNA = a 3'-half-tRNA molecule with a 5'-OH end + a 5'-half-tRNA molecule with a 2',3'-cyclic phosphate end + an intron with a 2',3'-cyclic phosphate and a 5'-hydroxyl terminus.</text>
        <dbReference type="EC" id="4.6.1.16"/>
    </reaction>
</comment>
<proteinExistence type="inferred from homology"/>
<dbReference type="FunFam" id="3.40.1170.20:FF:000001">
    <property type="entry name" value="tRNA-splicing endonuclease"/>
    <property type="match status" value="1"/>
</dbReference>